<comment type="caution">
    <text evidence="1">The sequence shown here is derived from an EMBL/GenBank/DDBJ whole genome shotgun (WGS) entry which is preliminary data.</text>
</comment>
<dbReference type="EMBL" id="JAVIJP010000078">
    <property type="protein sequence ID" value="KAL3618741.1"/>
    <property type="molecule type" value="Genomic_DNA"/>
</dbReference>
<gene>
    <name evidence="1" type="ORF">CASFOL_037403</name>
</gene>
<name>A0ABD3BMM4_9LAMI</name>
<dbReference type="Proteomes" id="UP001632038">
    <property type="component" value="Unassembled WGS sequence"/>
</dbReference>
<evidence type="ECO:0000313" key="1">
    <source>
        <dbReference type="EMBL" id="KAL3618741.1"/>
    </source>
</evidence>
<reference evidence="2" key="1">
    <citation type="journal article" date="2024" name="IScience">
        <title>Strigolactones Initiate the Formation of Haustorium-like Structures in Castilleja.</title>
        <authorList>
            <person name="Buerger M."/>
            <person name="Peterson D."/>
            <person name="Chory J."/>
        </authorList>
    </citation>
    <scope>NUCLEOTIDE SEQUENCE [LARGE SCALE GENOMIC DNA]</scope>
</reference>
<protein>
    <submittedName>
        <fullName evidence="1">Uncharacterized protein</fullName>
    </submittedName>
</protein>
<accession>A0ABD3BMM4</accession>
<organism evidence="1 2">
    <name type="scientific">Castilleja foliolosa</name>
    <dbReference type="NCBI Taxonomy" id="1961234"/>
    <lineage>
        <taxon>Eukaryota</taxon>
        <taxon>Viridiplantae</taxon>
        <taxon>Streptophyta</taxon>
        <taxon>Embryophyta</taxon>
        <taxon>Tracheophyta</taxon>
        <taxon>Spermatophyta</taxon>
        <taxon>Magnoliopsida</taxon>
        <taxon>eudicotyledons</taxon>
        <taxon>Gunneridae</taxon>
        <taxon>Pentapetalae</taxon>
        <taxon>asterids</taxon>
        <taxon>lamiids</taxon>
        <taxon>Lamiales</taxon>
        <taxon>Orobanchaceae</taxon>
        <taxon>Pedicularideae</taxon>
        <taxon>Castillejinae</taxon>
        <taxon>Castilleja</taxon>
    </lineage>
</organism>
<keyword evidence="2" id="KW-1185">Reference proteome</keyword>
<proteinExistence type="predicted"/>
<dbReference type="AlphaFoldDB" id="A0ABD3BMM4"/>
<sequence>MELGCSLWSDYIDPVLAIFEKEDSKPLIICIQFGKITRYKDEIKVASTFHITKVTINGHGGVFKNFLDGMGQLESGSQNNVIAQEIDDIYAMFKHNNAHARHIADLAGVKTVSYQLLD</sequence>
<evidence type="ECO:0000313" key="2">
    <source>
        <dbReference type="Proteomes" id="UP001632038"/>
    </source>
</evidence>